<protein>
    <recommendedName>
        <fullName evidence="4">SdpI family protein</fullName>
    </recommendedName>
</protein>
<dbReference type="EMBL" id="WEZQ01000011">
    <property type="protein sequence ID" value="MYV17202.1"/>
    <property type="molecule type" value="Genomic_DNA"/>
</dbReference>
<feature type="transmembrane region" description="Helical" evidence="1">
    <location>
        <begin position="9"/>
        <end position="27"/>
    </location>
</feature>
<dbReference type="RefSeq" id="WP_161003622.1">
    <property type="nucleotide sequence ID" value="NZ_WEZQ01000011.1"/>
</dbReference>
<dbReference type="Pfam" id="PF13630">
    <property type="entry name" value="SdpI"/>
    <property type="match status" value="1"/>
</dbReference>
<comment type="caution">
    <text evidence="2">The sequence shown here is derived from an EMBL/GenBank/DDBJ whole genome shotgun (WGS) entry which is preliminary data.</text>
</comment>
<evidence type="ECO:0000313" key="2">
    <source>
        <dbReference type="EMBL" id="MYV17202.1"/>
    </source>
</evidence>
<keyword evidence="1" id="KW-1133">Transmembrane helix</keyword>
<dbReference type="InterPro" id="IPR025962">
    <property type="entry name" value="SdpI/YhfL"/>
</dbReference>
<feature type="transmembrane region" description="Helical" evidence="1">
    <location>
        <begin position="135"/>
        <end position="157"/>
    </location>
</feature>
<keyword evidence="1" id="KW-0812">Transmembrane</keyword>
<reference evidence="2 3" key="1">
    <citation type="journal article" date="2019" name="Appl. Environ. Microbiol.">
        <title>Genetic determinants of hydroxycinnamic acid metabolism in heterofermentative lactobacilli.</title>
        <authorList>
            <person name="Gaur G."/>
            <person name="Oh J.H."/>
            <person name="Filannino P."/>
            <person name="Gobbetti M."/>
            <person name="van Pijkeren J.P."/>
            <person name="Ganzle M.G."/>
        </authorList>
    </citation>
    <scope>NUCLEOTIDE SEQUENCE [LARGE SCALE GENOMIC DNA]</scope>
    <source>
        <strain evidence="2 3">C5</strain>
    </source>
</reference>
<accession>A0A6N9I227</accession>
<sequence>MRKLLQRRSSFITLSIVYGLLGIYLLIQATRQTLLPLIVILVIGAGATSIGAIWMDNRQSNFATGVEVPTTYMLGFVLLLAVFATRPQFLLPSLATGIGVLFFLIGLSCLFVSQNHLIGIRIPPTYRSPEVWHKVNYFGGWLLAMAGYAIIIFGNLWPANTAPIMLTFVVISVVLTVGYAYLPSQPKTPQR</sequence>
<gene>
    <name evidence="2" type="ORF">GB993_06755</name>
</gene>
<feature type="transmembrane region" description="Helical" evidence="1">
    <location>
        <begin position="33"/>
        <end position="55"/>
    </location>
</feature>
<feature type="transmembrane region" description="Helical" evidence="1">
    <location>
        <begin position="62"/>
        <end position="83"/>
    </location>
</feature>
<name>A0A6N9I227_9LACO</name>
<proteinExistence type="predicted"/>
<dbReference type="Proteomes" id="UP000449209">
    <property type="component" value="Unassembled WGS sequence"/>
</dbReference>
<evidence type="ECO:0000313" key="3">
    <source>
        <dbReference type="Proteomes" id="UP000449209"/>
    </source>
</evidence>
<dbReference type="AlphaFoldDB" id="A0A6N9I227"/>
<evidence type="ECO:0000256" key="1">
    <source>
        <dbReference type="SAM" id="Phobius"/>
    </source>
</evidence>
<organism evidence="2 3">
    <name type="scientific">Furfurilactobacillus milii</name>
    <dbReference type="NCBI Taxonomy" id="2888272"/>
    <lineage>
        <taxon>Bacteria</taxon>
        <taxon>Bacillati</taxon>
        <taxon>Bacillota</taxon>
        <taxon>Bacilli</taxon>
        <taxon>Lactobacillales</taxon>
        <taxon>Lactobacillaceae</taxon>
        <taxon>Furfurilactobacillus</taxon>
    </lineage>
</organism>
<dbReference type="OrthoDB" id="9808690at2"/>
<keyword evidence="1" id="KW-0472">Membrane</keyword>
<feature type="transmembrane region" description="Helical" evidence="1">
    <location>
        <begin position="163"/>
        <end position="182"/>
    </location>
</feature>
<feature type="transmembrane region" description="Helical" evidence="1">
    <location>
        <begin position="89"/>
        <end position="114"/>
    </location>
</feature>
<evidence type="ECO:0008006" key="4">
    <source>
        <dbReference type="Google" id="ProtNLM"/>
    </source>
</evidence>